<dbReference type="AlphaFoldDB" id="A0A5E6XIZ2"/>
<dbReference type="Proteomes" id="UP000326729">
    <property type="component" value="Unassembled WGS sequence"/>
</dbReference>
<dbReference type="EMBL" id="CABVGY010000045">
    <property type="protein sequence ID" value="VVN41313.1"/>
    <property type="molecule type" value="Genomic_DNA"/>
</dbReference>
<evidence type="ECO:0000313" key="2">
    <source>
        <dbReference type="Proteomes" id="UP000326729"/>
    </source>
</evidence>
<gene>
    <name evidence="1" type="ORF">PS659_05464</name>
</gene>
<organism evidence="1 2">
    <name type="scientific">Pseudomonas fluorescens</name>
    <dbReference type="NCBI Taxonomy" id="294"/>
    <lineage>
        <taxon>Bacteria</taxon>
        <taxon>Pseudomonadati</taxon>
        <taxon>Pseudomonadota</taxon>
        <taxon>Gammaproteobacteria</taxon>
        <taxon>Pseudomonadales</taxon>
        <taxon>Pseudomonadaceae</taxon>
        <taxon>Pseudomonas</taxon>
    </lineage>
</organism>
<reference evidence="1 2" key="1">
    <citation type="submission" date="2019-09" db="EMBL/GenBank/DDBJ databases">
        <authorList>
            <person name="Chandra G."/>
            <person name="Truman W A."/>
        </authorList>
    </citation>
    <scope>NUCLEOTIDE SEQUENCE [LARGE SCALE GENOMIC DNA]</scope>
    <source>
        <strain evidence="1">PS659</strain>
    </source>
</reference>
<accession>A0A5E6XIZ2</accession>
<protein>
    <submittedName>
        <fullName evidence="1">Uncharacterized protein</fullName>
    </submittedName>
</protein>
<evidence type="ECO:0000313" key="1">
    <source>
        <dbReference type="EMBL" id="VVN41313.1"/>
    </source>
</evidence>
<name>A0A5E6XIZ2_PSEFL</name>
<proteinExistence type="predicted"/>
<sequence>MYIGCRLAKFREHGLIITKYQLVAVSTVLEVKMNTFLLAQTLDEVQIGFVVLHAELTIRTRGANPELVGVALDAVFFKEQRDDLRCRHLLVNALIDAMAQVGESWRERQRITSQALTGITLAHPVDLPVNAAAIGVERQKRLFVQQRFQVQVGVFADQFHIKRVGRVDCLGAGKRKHLKIML</sequence>